<sequence length="175" mass="20738">MNFFRKIFGQNKQKKKSENPIPRPKNWNKTISDLMQEMKEGKRHEVGQPEIDWAREYERDLIPENYRYPKEGDLYESKFDQEIEFLTAWSAPFTGGGNGTLLKGEQIWINSGPLEEKPIGSYALPVKYTELEKRMVSESDRNKPNYGNFYFHFDTKTLNENFNLIKTGFKKEPWK</sequence>
<proteinExistence type="predicted"/>
<protein>
    <submittedName>
        <fullName evidence="2">Uncharacterized protein</fullName>
    </submittedName>
</protein>
<dbReference type="Proteomes" id="UP000295814">
    <property type="component" value="Unassembled WGS sequence"/>
</dbReference>
<feature type="region of interest" description="Disordered" evidence="1">
    <location>
        <begin position="1"/>
        <end position="28"/>
    </location>
</feature>
<evidence type="ECO:0000313" key="2">
    <source>
        <dbReference type="EMBL" id="TWO30677.1"/>
    </source>
</evidence>
<reference evidence="2 3" key="1">
    <citation type="submission" date="2019-03" db="EMBL/GenBank/DDBJ databases">
        <authorList>
            <person name="Zhong Y.L."/>
        </authorList>
    </citation>
    <scope>NUCLEOTIDE SEQUENCE [LARGE SCALE GENOMIC DNA]</scope>
    <source>
        <strain evidence="2 3">W255</strain>
    </source>
</reference>
<dbReference type="AlphaFoldDB" id="A0A562Y9D0"/>
<gene>
    <name evidence="2" type="ORF">E1J38_014655</name>
</gene>
<dbReference type="EMBL" id="SMZJ02000018">
    <property type="protein sequence ID" value="TWO30677.1"/>
    <property type="molecule type" value="Genomic_DNA"/>
</dbReference>
<evidence type="ECO:0000256" key="1">
    <source>
        <dbReference type="SAM" id="MobiDB-lite"/>
    </source>
</evidence>
<name>A0A562Y9D0_9FLAO</name>
<evidence type="ECO:0000313" key="3">
    <source>
        <dbReference type="Proteomes" id="UP000295814"/>
    </source>
</evidence>
<reference evidence="2 3" key="2">
    <citation type="submission" date="2019-07" db="EMBL/GenBank/DDBJ databases">
        <title>Seonamhaeicola sp. W255 draft genome.</title>
        <authorList>
            <person name="Zhang X.-Y."/>
            <person name="Zhang R."/>
            <person name="Zhong Y.-L."/>
            <person name="Du Z.-J."/>
        </authorList>
    </citation>
    <scope>NUCLEOTIDE SEQUENCE [LARGE SCALE GENOMIC DNA]</scope>
    <source>
        <strain evidence="2 3">W255</strain>
    </source>
</reference>
<dbReference type="RefSeq" id="WP_133357587.1">
    <property type="nucleotide sequence ID" value="NZ_SMZJ02000018.1"/>
</dbReference>
<comment type="caution">
    <text evidence="2">The sequence shown here is derived from an EMBL/GenBank/DDBJ whole genome shotgun (WGS) entry which is preliminary data.</text>
</comment>
<dbReference type="OrthoDB" id="1551136at2"/>
<organism evidence="2 3">
    <name type="scientific">Seonamhaeicola sediminis</name>
    <dbReference type="NCBI Taxonomy" id="2528206"/>
    <lineage>
        <taxon>Bacteria</taxon>
        <taxon>Pseudomonadati</taxon>
        <taxon>Bacteroidota</taxon>
        <taxon>Flavobacteriia</taxon>
        <taxon>Flavobacteriales</taxon>
        <taxon>Flavobacteriaceae</taxon>
    </lineage>
</organism>
<accession>A0A562Y9D0</accession>
<keyword evidence="3" id="KW-1185">Reference proteome</keyword>